<name>A0A0S4IW95_BODSA</name>
<keyword evidence="2" id="KW-1185">Reference proteome</keyword>
<accession>A0A0S4IW95</accession>
<organism evidence="1 2">
    <name type="scientific">Bodo saltans</name>
    <name type="common">Flagellated protozoan</name>
    <dbReference type="NCBI Taxonomy" id="75058"/>
    <lineage>
        <taxon>Eukaryota</taxon>
        <taxon>Discoba</taxon>
        <taxon>Euglenozoa</taxon>
        <taxon>Kinetoplastea</taxon>
        <taxon>Metakinetoplastina</taxon>
        <taxon>Eubodonida</taxon>
        <taxon>Bodonidae</taxon>
        <taxon>Bodo</taxon>
    </lineage>
</organism>
<evidence type="ECO:0000313" key="1">
    <source>
        <dbReference type="EMBL" id="CUF97029.1"/>
    </source>
</evidence>
<proteinExistence type="predicted"/>
<evidence type="ECO:0000313" key="2">
    <source>
        <dbReference type="Proteomes" id="UP000051952"/>
    </source>
</evidence>
<reference evidence="2" key="1">
    <citation type="submission" date="2015-09" db="EMBL/GenBank/DDBJ databases">
        <authorList>
            <consortium name="Pathogen Informatics"/>
        </authorList>
    </citation>
    <scope>NUCLEOTIDE SEQUENCE [LARGE SCALE GENOMIC DNA]</scope>
    <source>
        <strain evidence="2">Lake Konstanz</strain>
    </source>
</reference>
<protein>
    <submittedName>
        <fullName evidence="1">Uncharacterized protein</fullName>
    </submittedName>
</protein>
<dbReference type="AlphaFoldDB" id="A0A0S4IW95"/>
<gene>
    <name evidence="1" type="ORF">BSAL_68205</name>
</gene>
<dbReference type="Proteomes" id="UP000051952">
    <property type="component" value="Unassembled WGS sequence"/>
</dbReference>
<dbReference type="VEuPathDB" id="TriTrypDB:BSAL_68205"/>
<dbReference type="EMBL" id="CYKH01000466">
    <property type="protein sequence ID" value="CUF97029.1"/>
    <property type="molecule type" value="Genomic_DNA"/>
</dbReference>
<sequence length="893" mass="97970">MGCCASSDDDPQSNGMKVLMNHKGKRAKYAAARMYDGIDHLVTDFCKKVAAVEPRTPLQLVYRPGENHVEMDERGVGMFCFAEHGTMFLVIIDPHDGVKPPAGVTYERKLNLIAGAGEDTMIAFSVYSVPASSSSDLVVTFVVDALKKHLLSETDSFSAHGLLTSHHFRAAHRIPMPFDQQICIAASSRDFEYLSERFVDFRGKSPVLTSAFLVDRKDMAWSQNPGGVVLIGGESGSGKTWAMITNYFQMTDLTVYIRPTEVFATFDNEWGNDDVDKEERNKAFCSLLAAAVRVAIDRVCKPLNEKLKKLSDPQGFAVRVCLDEIGGNPIVTRACCANDSNKNLRNELGWADGVEIRLFGAGTGVGSVSNPGGSENKYYQLAMLDAPRGIGMYWEYRLNLWNSMTSGAAQNDPRLQPIVNLKESVKYLHGKWSGSPEERAEALRKRDEMLWEAFAKDTRVSKEKESKPINTNYATLGREDLVAEAIFSAIESDGTCVAVLHNPRLAALMVAQCKLEARRTCQDEVCAKTSGTNIRRRILLPVASKFRQKNGLQEVTADEAFQLLVESLRYTIFDGYKSANPDDVDYSANRLATRRGVLVDNTIFVEAAKFNEKEYVKVTLDDGHNALPQPEAAASPSQSVQTGQTSTPTYIACYRKDTGRYSISAAMVVVLSNLMSNAFEENFSNIGDVFERAVAKFLFITTQVFHGRPVHELLSFIIGPFAIVGARVLAAVGAKVVAFQSLVLRIGAKLNVGALPKQNVPAAAAAPTSAAQPTGEGDESGEGALYATKRAKAKAQFAKLWKSESRTCAWIEVSPSSLPSADIVLHIPGVITLAFQCKDTAPYLPKEIQKALLIMNPHESTELLPQKLHDLGAPVVPILYMTRAVHNLFFYAI</sequence>